<organism evidence="5 6">
    <name type="scientific">Jiangella alkaliphila</name>
    <dbReference type="NCBI Taxonomy" id="419479"/>
    <lineage>
        <taxon>Bacteria</taxon>
        <taxon>Bacillati</taxon>
        <taxon>Actinomycetota</taxon>
        <taxon>Actinomycetes</taxon>
        <taxon>Jiangellales</taxon>
        <taxon>Jiangellaceae</taxon>
        <taxon>Jiangella</taxon>
    </lineage>
</organism>
<accession>A0A1H2K8L0</accession>
<dbReference type="PROSITE" id="PS51257">
    <property type="entry name" value="PROKAR_LIPOPROTEIN"/>
    <property type="match status" value="1"/>
</dbReference>
<dbReference type="PANTHER" id="PTHR46847">
    <property type="entry name" value="D-ALLOSE-BINDING PERIPLASMIC PROTEIN-RELATED"/>
    <property type="match status" value="1"/>
</dbReference>
<comment type="subcellular location">
    <subcellularLocation>
        <location evidence="1">Cell envelope</location>
    </subcellularLocation>
</comment>
<dbReference type="Pfam" id="PF13407">
    <property type="entry name" value="Peripla_BP_4"/>
    <property type="match status" value="1"/>
</dbReference>
<dbReference type="GO" id="GO:0030313">
    <property type="term" value="C:cell envelope"/>
    <property type="evidence" value="ECO:0007669"/>
    <property type="project" value="UniProtKB-SubCell"/>
</dbReference>
<gene>
    <name evidence="5" type="ORF">SAMN04488563_3519</name>
</gene>
<proteinExistence type="inferred from homology"/>
<reference evidence="6" key="1">
    <citation type="submission" date="2016-10" db="EMBL/GenBank/DDBJ databases">
        <authorList>
            <person name="Varghese N."/>
            <person name="Submissions S."/>
        </authorList>
    </citation>
    <scope>NUCLEOTIDE SEQUENCE [LARGE SCALE GENOMIC DNA]</scope>
    <source>
        <strain evidence="6">DSM 45079</strain>
    </source>
</reference>
<feature type="domain" description="Periplasmic binding protein" evidence="4">
    <location>
        <begin position="49"/>
        <end position="306"/>
    </location>
</feature>
<protein>
    <submittedName>
        <fullName evidence="5">Monosaccharide ABC transporter substrate-binding protein, CUT2 family</fullName>
    </submittedName>
</protein>
<keyword evidence="6" id="KW-1185">Reference proteome</keyword>
<comment type="similarity">
    <text evidence="2">Belongs to the bacterial solute-binding protein 2 family.</text>
</comment>
<dbReference type="Proteomes" id="UP000182977">
    <property type="component" value="Chromosome I"/>
</dbReference>
<dbReference type="EMBL" id="LT629791">
    <property type="protein sequence ID" value="SDU64686.1"/>
    <property type="molecule type" value="Genomic_DNA"/>
</dbReference>
<dbReference type="PANTHER" id="PTHR46847:SF1">
    <property type="entry name" value="D-ALLOSE-BINDING PERIPLASMIC PROTEIN-RELATED"/>
    <property type="match status" value="1"/>
</dbReference>
<evidence type="ECO:0000259" key="4">
    <source>
        <dbReference type="Pfam" id="PF13407"/>
    </source>
</evidence>
<name>A0A1H2K8L0_9ACTN</name>
<dbReference type="InterPro" id="IPR025997">
    <property type="entry name" value="SBP_2_dom"/>
</dbReference>
<dbReference type="GO" id="GO:0030246">
    <property type="term" value="F:carbohydrate binding"/>
    <property type="evidence" value="ECO:0007669"/>
    <property type="project" value="UniProtKB-ARBA"/>
</dbReference>
<dbReference type="Gene3D" id="3.40.50.2300">
    <property type="match status" value="2"/>
</dbReference>
<evidence type="ECO:0000313" key="5">
    <source>
        <dbReference type="EMBL" id="SDU64686.1"/>
    </source>
</evidence>
<dbReference type="STRING" id="419479.SAMN04488563_3519"/>
<evidence type="ECO:0000256" key="3">
    <source>
        <dbReference type="ARBA" id="ARBA00022729"/>
    </source>
</evidence>
<evidence type="ECO:0000256" key="1">
    <source>
        <dbReference type="ARBA" id="ARBA00004196"/>
    </source>
</evidence>
<sequence length="361" mass="37972">MVLMPRPSRGWRAGAVAGTVVLLLAACSDDDGGNGGGGGEGGGDQPYTIGLSNGFVGSEWRTQMVEGLEAAFAEYEEEGVVDELVVESADTDVNGQIQQIRNLINRGVDAIIVNPNSETALDAVFREATGQGIEVFAIDQAVTSEDVTNVVIDQAEWARISAEWLAEQVGEGGNVVVVNGIAGHPANEMRWGAAEEVFNGAGVNVLTVADGNWDQATGQQVMTNLLATYPEVDGVWTQDGMAEGVFRAVDAAGRLDQITISGEARVGFMRLWGEARTNGFQSIGVVNPPGGAVSALHMAINVLEGEAFASGSLDGNTVTIPIPYTVDETTFDQYWGEASAESDAYSLDGSLTRDEAAEFFE</sequence>
<dbReference type="AlphaFoldDB" id="A0A1H2K8L0"/>
<dbReference type="SUPFAM" id="SSF53822">
    <property type="entry name" value="Periplasmic binding protein-like I"/>
    <property type="match status" value="1"/>
</dbReference>
<evidence type="ECO:0000313" key="6">
    <source>
        <dbReference type="Proteomes" id="UP000182977"/>
    </source>
</evidence>
<dbReference type="InterPro" id="IPR028082">
    <property type="entry name" value="Peripla_BP_I"/>
</dbReference>
<keyword evidence="3" id="KW-0732">Signal</keyword>
<evidence type="ECO:0000256" key="2">
    <source>
        <dbReference type="ARBA" id="ARBA00007639"/>
    </source>
</evidence>